<feature type="region of interest" description="Disordered" evidence="1">
    <location>
        <begin position="1"/>
        <end position="22"/>
    </location>
</feature>
<dbReference type="InterPro" id="IPR019333">
    <property type="entry name" value="INTS3_N"/>
</dbReference>
<sequence>MQNFKLGPGQQATTLNAGSSSAQKQHALPSSLSTYEKFDVCTDIEIKIVSGIIFGILHQSSNPAHKSQNSPETLLAELSSITMDHYESVVDIIMSLLSVSYDYLKENTLRQIIWICENLISKAVPRLIEIFLELSRCISPILTDKKSLYINQALLDTFHKNFQWLICHPVRFASVIFFKFLRQIEEHITMDDLRDSEIALCLKIWQYKNQECYDIGRDFMRVFINVIKIPKFQPILDDLLQTIEGRPLYYHLQSMHKRPQQQYIRNDEYIRHLIPRSVEKKLHFMLTQIPLEAYQWYLKWLVDSIKVQYGTDSETIMVDIVRHIVVNMVQDDSLRQSNILPRYVLIAGIINSQKHEILTCNTLQALFIDWLFFDESQISLYEPGLLLIFKSVDKYPQLSERLIEYLYWTVHQYDETRVQEFSLSVQKVFILFEKRKLINGKITDLINNPRLQPGIQNKLKKLYTADQVISIFINKFRQLHSRPDYDKVHQQTLDNSDYTNSSPPHEEIDIKKRDYQDDNDDSLENIGSVTSMLGSKVNTISSPQYEIEDDNIMNTSQEATSENQAISEELMYNPDHDYAEPLSNQQMTIDESNGSKSSNSESSSSSSNESMSEEESDQDKIKAKDKVKQTQANIVKIDIQVPDYIVQKLLNKDILTKYLSNPSIQELKKLLDEQIKADFSEVAFIIYESLKESLSQNNLLPLTAGKKEFTPKYIQKFFIKYQRSNMNEQAVQITDSILNQSLQQMIQQCLEKLVQSFQIKLLNQIFISNLIRLFSQYVLDHEYFLQTVIIYSVPDIFNKKQLLWLRFKVFLSSSQYRHILSNRNIGLSQTHIRYQSYGQKKESVRCLLLPFKGIKISFNFTSSLHLKRFSKVRIQTFTFIDNSGQKQYDYALEMKNFFDILNEFADSAELYKEIQSAVDTSMSCISDITLTITFKKLVEEYKVNPRISDNVAFMKGLMSYLKSSNNARMQKILSEDSNFLAISSGFQ</sequence>
<dbReference type="Pfam" id="PF10189">
    <property type="entry name" value="Ints3_N"/>
    <property type="match status" value="1"/>
</dbReference>
<name>A0A078AHX0_STYLE</name>
<dbReference type="GO" id="GO:0005737">
    <property type="term" value="C:cytoplasm"/>
    <property type="evidence" value="ECO:0007669"/>
    <property type="project" value="TreeGrafter"/>
</dbReference>
<feature type="domain" description="Integrator complex subunit 3 N-terminal" evidence="2">
    <location>
        <begin position="48"/>
        <end position="461"/>
    </location>
</feature>
<accession>A0A078AHX0</accession>
<dbReference type="AlphaFoldDB" id="A0A078AHX0"/>
<feature type="compositionally biased region" description="Low complexity" evidence="1">
    <location>
        <begin position="591"/>
        <end position="610"/>
    </location>
</feature>
<dbReference type="InParanoid" id="A0A078AHX0"/>
<dbReference type="InterPro" id="IPR045334">
    <property type="entry name" value="INTS3"/>
</dbReference>
<organism evidence="3 4">
    <name type="scientific">Stylonychia lemnae</name>
    <name type="common">Ciliate</name>
    <dbReference type="NCBI Taxonomy" id="5949"/>
    <lineage>
        <taxon>Eukaryota</taxon>
        <taxon>Sar</taxon>
        <taxon>Alveolata</taxon>
        <taxon>Ciliophora</taxon>
        <taxon>Intramacronucleata</taxon>
        <taxon>Spirotrichea</taxon>
        <taxon>Stichotrichia</taxon>
        <taxon>Sporadotrichida</taxon>
        <taxon>Oxytrichidae</taxon>
        <taxon>Stylonychinae</taxon>
        <taxon>Stylonychia</taxon>
    </lineage>
</organism>
<keyword evidence="4" id="KW-1185">Reference proteome</keyword>
<evidence type="ECO:0000313" key="3">
    <source>
        <dbReference type="EMBL" id="CDW80378.1"/>
    </source>
</evidence>
<dbReference type="PANTHER" id="PTHR13587:SF7">
    <property type="entry name" value="INTEGRATOR COMPLEX SUBUNIT 3"/>
    <property type="match status" value="1"/>
</dbReference>
<reference evidence="3 4" key="1">
    <citation type="submission" date="2014-06" db="EMBL/GenBank/DDBJ databases">
        <authorList>
            <person name="Swart Estienne"/>
        </authorList>
    </citation>
    <scope>NUCLEOTIDE SEQUENCE [LARGE SCALE GENOMIC DNA]</scope>
    <source>
        <strain evidence="3 4">130c</strain>
    </source>
</reference>
<dbReference type="Proteomes" id="UP000039865">
    <property type="component" value="Unassembled WGS sequence"/>
</dbReference>
<feature type="compositionally biased region" description="Polar residues" evidence="1">
    <location>
        <begin position="10"/>
        <end position="22"/>
    </location>
</feature>
<evidence type="ECO:0000259" key="2">
    <source>
        <dbReference type="Pfam" id="PF10189"/>
    </source>
</evidence>
<protein>
    <recommendedName>
        <fullName evidence="2">Integrator complex subunit 3 N-terminal domain-containing protein</fullName>
    </recommendedName>
</protein>
<feature type="region of interest" description="Disordered" evidence="1">
    <location>
        <begin position="588"/>
        <end position="625"/>
    </location>
</feature>
<dbReference type="PANTHER" id="PTHR13587">
    <property type="entry name" value="INTEGRATOR COMPLEX SUBUNIT 3"/>
    <property type="match status" value="1"/>
</dbReference>
<evidence type="ECO:0000256" key="1">
    <source>
        <dbReference type="SAM" id="MobiDB-lite"/>
    </source>
</evidence>
<proteinExistence type="predicted"/>
<evidence type="ECO:0000313" key="4">
    <source>
        <dbReference type="Proteomes" id="UP000039865"/>
    </source>
</evidence>
<dbReference type="OrthoDB" id="2021145at2759"/>
<dbReference type="EMBL" id="CCKQ01008914">
    <property type="protein sequence ID" value="CDW80378.1"/>
    <property type="molecule type" value="Genomic_DNA"/>
</dbReference>
<gene>
    <name evidence="3" type="primary">Contig12873.g13737</name>
    <name evidence="3" type="ORF">STYLEM_9376</name>
</gene>